<evidence type="ECO:0000256" key="1">
    <source>
        <dbReference type="SAM" id="Coils"/>
    </source>
</evidence>
<accession>A0A3N9TF50</accession>
<reference evidence="2 3" key="1">
    <citation type="submission" date="2018-11" db="EMBL/GenBank/DDBJ databases">
        <title>Vibrio LJC006 sp. nov., isolated from seawater during the bloom of the enteromorpha.</title>
        <authorList>
            <person name="Liang J."/>
        </authorList>
    </citation>
    <scope>NUCLEOTIDE SEQUENCE [LARGE SCALE GENOMIC DNA]</scope>
    <source>
        <strain evidence="2 3">LJC006</strain>
    </source>
</reference>
<keyword evidence="3" id="KW-1185">Reference proteome</keyword>
<evidence type="ECO:0000313" key="2">
    <source>
        <dbReference type="EMBL" id="RQW62075.1"/>
    </source>
</evidence>
<proteinExistence type="predicted"/>
<dbReference type="EMBL" id="RJVQ01000007">
    <property type="protein sequence ID" value="RQW62075.1"/>
    <property type="molecule type" value="Genomic_DNA"/>
</dbReference>
<dbReference type="RefSeq" id="WP_124938069.1">
    <property type="nucleotide sequence ID" value="NZ_RJVQ01000007.1"/>
</dbReference>
<dbReference type="Proteomes" id="UP000281112">
    <property type="component" value="Unassembled WGS sequence"/>
</dbReference>
<sequence length="181" mass="20543">MKSFNYIQLTPEQQALKGTAKSKLYVNCYIEMIKRMKDHDIKFPPDPSGQNELGINITEFARWCAFRDRSPLYKNKTINSRLAKDIENIGIEISSQKSSTKSKADVLIAKQGNNINEQSKYIIELSSKVDLLQATLDEKNTKIKELEAKLAASNNAYSEMMRSHSEQIKDSILSGGRTFEC</sequence>
<comment type="caution">
    <text evidence="2">The sequence shown here is derived from an EMBL/GenBank/DDBJ whole genome shotgun (WGS) entry which is preliminary data.</text>
</comment>
<gene>
    <name evidence="2" type="ORF">EES38_15250</name>
</gene>
<protein>
    <submittedName>
        <fullName evidence="2">Uncharacterized protein</fullName>
    </submittedName>
</protein>
<evidence type="ECO:0000313" key="3">
    <source>
        <dbReference type="Proteomes" id="UP000281112"/>
    </source>
</evidence>
<dbReference type="AlphaFoldDB" id="A0A3N9TF50"/>
<organism evidence="2 3">
    <name type="scientific">Vibrio viridaestus</name>
    <dbReference type="NCBI Taxonomy" id="2487322"/>
    <lineage>
        <taxon>Bacteria</taxon>
        <taxon>Pseudomonadati</taxon>
        <taxon>Pseudomonadota</taxon>
        <taxon>Gammaproteobacteria</taxon>
        <taxon>Vibrionales</taxon>
        <taxon>Vibrionaceae</taxon>
        <taxon>Vibrio</taxon>
    </lineage>
</organism>
<feature type="coiled-coil region" evidence="1">
    <location>
        <begin position="129"/>
        <end position="163"/>
    </location>
</feature>
<dbReference type="OrthoDB" id="5877224at2"/>
<keyword evidence="1" id="KW-0175">Coiled coil</keyword>
<name>A0A3N9TF50_9VIBR</name>